<keyword evidence="1 3" id="KW-0808">Transferase</keyword>
<dbReference type="PANTHER" id="PTHR43018">
    <property type="entry name" value="PHOSPHO-2-DEHYDRO-3-DEOXYHEPTONATE ALDOLASE"/>
    <property type="match status" value="1"/>
</dbReference>
<dbReference type="EC" id="2.5.1.54" evidence="3"/>
<organism evidence="3">
    <name type="scientific">hydrocarbon metagenome</name>
    <dbReference type="NCBI Taxonomy" id="938273"/>
    <lineage>
        <taxon>unclassified sequences</taxon>
        <taxon>metagenomes</taxon>
        <taxon>ecological metagenomes</taxon>
    </lineage>
</organism>
<evidence type="ECO:0000313" key="3">
    <source>
        <dbReference type="EMBL" id="KUG04671.1"/>
    </source>
</evidence>
<proteinExistence type="predicted"/>
<dbReference type="EMBL" id="LNQE01001842">
    <property type="protein sequence ID" value="KUG04671.1"/>
    <property type="molecule type" value="Genomic_DNA"/>
</dbReference>
<dbReference type="Gene3D" id="3.20.20.70">
    <property type="entry name" value="Aldolase class I"/>
    <property type="match status" value="1"/>
</dbReference>
<dbReference type="InterPro" id="IPR006218">
    <property type="entry name" value="DAHP1/KDSA"/>
</dbReference>
<dbReference type="NCBIfam" id="NF009239">
    <property type="entry name" value="PRK12595.1"/>
    <property type="match status" value="1"/>
</dbReference>
<dbReference type="Pfam" id="PF00793">
    <property type="entry name" value="DAHP_synth_1"/>
    <property type="match status" value="1"/>
</dbReference>
<dbReference type="AlphaFoldDB" id="A0A0W8E7R7"/>
<dbReference type="InterPro" id="IPR006268">
    <property type="entry name" value="DAHP_syn_2"/>
</dbReference>
<dbReference type="PANTHER" id="PTHR43018:SF2">
    <property type="entry name" value="PHOSPHO-2-DEHYDRO-3-DEOXYHEPTONATE ALDOLASE"/>
    <property type="match status" value="1"/>
</dbReference>
<evidence type="ECO:0000259" key="2">
    <source>
        <dbReference type="Pfam" id="PF00793"/>
    </source>
</evidence>
<feature type="domain" description="DAHP synthetase I/KDSA" evidence="2">
    <location>
        <begin position="24"/>
        <end position="268"/>
    </location>
</feature>
<protein>
    <submittedName>
        <fullName evidence="3">2-keto-3-deoxy-d-arabino-heptulosonate-7-phosphate synthase i beta</fullName>
        <ecNumber evidence="3">2.5.1.54</ecNumber>
    </submittedName>
</protein>
<gene>
    <name evidence="3" type="ORF">ASZ90_017810</name>
</gene>
<dbReference type="GO" id="GO:0003849">
    <property type="term" value="F:3-deoxy-7-phosphoheptulonate synthase activity"/>
    <property type="evidence" value="ECO:0007669"/>
    <property type="project" value="UniProtKB-EC"/>
</dbReference>
<dbReference type="GO" id="GO:0009073">
    <property type="term" value="P:aromatic amino acid family biosynthetic process"/>
    <property type="evidence" value="ECO:0007669"/>
    <property type="project" value="InterPro"/>
</dbReference>
<dbReference type="SUPFAM" id="SSF51569">
    <property type="entry name" value="Aldolase"/>
    <property type="match status" value="1"/>
</dbReference>
<dbReference type="NCBIfam" id="TIGR01361">
    <property type="entry name" value="DAHP_synth_Bsub"/>
    <property type="match status" value="1"/>
</dbReference>
<accession>A0A0W8E7R7</accession>
<dbReference type="InterPro" id="IPR013785">
    <property type="entry name" value="Aldolase_TIM"/>
</dbReference>
<evidence type="ECO:0000256" key="1">
    <source>
        <dbReference type="ARBA" id="ARBA00022679"/>
    </source>
</evidence>
<name>A0A0W8E7R7_9ZZZZ</name>
<dbReference type="InterPro" id="IPR052899">
    <property type="entry name" value="Class-I_DAHP_synthase"/>
</dbReference>
<reference evidence="3" key="1">
    <citation type="journal article" date="2015" name="Proc. Natl. Acad. Sci. U.S.A.">
        <title>Networks of energetic and metabolic interactions define dynamics in microbial communities.</title>
        <authorList>
            <person name="Embree M."/>
            <person name="Liu J.K."/>
            <person name="Al-Bassam M.M."/>
            <person name="Zengler K."/>
        </authorList>
    </citation>
    <scope>NUCLEOTIDE SEQUENCE</scope>
</reference>
<dbReference type="NCBIfam" id="NF006421">
    <property type="entry name" value="PRK08673.1"/>
    <property type="match status" value="1"/>
</dbReference>
<dbReference type="GO" id="GO:0016832">
    <property type="term" value="F:aldehyde-lyase activity"/>
    <property type="evidence" value="ECO:0007669"/>
    <property type="project" value="InterPro"/>
</dbReference>
<sequence length="279" mass="30634">MSMKSFALASREHQTQDTIIEINTSRKKVYIGEGYCTIIAGPCAVEGKEDYLAIARILETSGAHVLRGGVFKPRTSPYSFKGLGRAGINIISEARKITGLPVITEIMDLRDLDLLYDNVDILQIGSRNMQNYTLLEEMGKIDKPVMLKRGLSATIEEWLLAAEYILSGGNRQVILCERGIRTFEPYTRNTVDIGAVALLKHLSHLPVIVDPSHATGRWKMVSPIARAAIAAGSDGIMVEVHQNPDKALSDGKQSLTPENFSKMLEQILQLAALDGKTIS</sequence>
<comment type="caution">
    <text evidence="3">The sequence shown here is derived from an EMBL/GenBank/DDBJ whole genome shotgun (WGS) entry which is preliminary data.</text>
</comment>